<evidence type="ECO:0000313" key="1">
    <source>
        <dbReference type="EMBL" id="MBC5634912.1"/>
    </source>
</evidence>
<organism evidence="1 2">
    <name type="scientific">Parabacteroides hominis</name>
    <dbReference type="NCBI Taxonomy" id="2763057"/>
    <lineage>
        <taxon>Bacteria</taxon>
        <taxon>Pseudomonadati</taxon>
        <taxon>Bacteroidota</taxon>
        <taxon>Bacteroidia</taxon>
        <taxon>Bacteroidales</taxon>
        <taxon>Tannerellaceae</taxon>
        <taxon>Parabacteroides</taxon>
    </lineage>
</organism>
<reference evidence="1 2" key="1">
    <citation type="submission" date="2020-08" db="EMBL/GenBank/DDBJ databases">
        <title>Genome public.</title>
        <authorList>
            <person name="Liu C."/>
            <person name="Sun Q."/>
        </authorList>
    </citation>
    <scope>NUCLEOTIDE SEQUENCE [LARGE SCALE GENOMIC DNA]</scope>
    <source>
        <strain evidence="1 2">NSJ-79</strain>
    </source>
</reference>
<evidence type="ECO:0000313" key="2">
    <source>
        <dbReference type="Proteomes" id="UP000651475"/>
    </source>
</evidence>
<keyword evidence="2" id="KW-1185">Reference proteome</keyword>
<gene>
    <name evidence="1" type="ORF">H8S65_19415</name>
</gene>
<protein>
    <recommendedName>
        <fullName evidence="3">Gingipain domain-containing protein</fullName>
    </recommendedName>
</protein>
<evidence type="ECO:0008006" key="3">
    <source>
        <dbReference type="Google" id="ProtNLM"/>
    </source>
</evidence>
<accession>A0ABR7DU82</accession>
<dbReference type="EMBL" id="JACOOJ010000056">
    <property type="protein sequence ID" value="MBC5634912.1"/>
    <property type="molecule type" value="Genomic_DNA"/>
</dbReference>
<dbReference type="Proteomes" id="UP000651475">
    <property type="component" value="Unassembled WGS sequence"/>
</dbReference>
<proteinExistence type="predicted"/>
<comment type="caution">
    <text evidence="1">The sequence shown here is derived from an EMBL/GenBank/DDBJ whole genome shotgun (WGS) entry which is preliminary data.</text>
</comment>
<sequence length="162" mass="18499">MFFIDEQPFENWSHQCKYVFINSSENFKVVEATMFPTYPKMEDLEMINSPSALYKKSEPLIPYETSLSLQDEIQPRYIANKYAIIISGGVNSNNNHERYWNDCSSIYTTLVKKYYYSASNIYVLMADGTDPGADLKKTDGTFISSPLDLDGNGTNESKFTIS</sequence>
<dbReference type="RefSeq" id="WP_186931478.1">
    <property type="nucleotide sequence ID" value="NZ_JACOOJ010000056.1"/>
</dbReference>
<name>A0ABR7DU82_9BACT</name>